<dbReference type="InterPro" id="IPR039420">
    <property type="entry name" value="WalR-like"/>
</dbReference>
<evidence type="ECO:0000256" key="6">
    <source>
        <dbReference type="SAM" id="MobiDB-lite"/>
    </source>
</evidence>
<name>A0ABW2SLH7_9ACTO</name>
<evidence type="ECO:0000256" key="1">
    <source>
        <dbReference type="ARBA" id="ARBA00022553"/>
    </source>
</evidence>
<dbReference type="PANTHER" id="PTHR48111:SF4">
    <property type="entry name" value="DNA-BINDING DUAL TRANSCRIPTIONAL REGULATOR OMPR"/>
    <property type="match status" value="1"/>
</dbReference>
<evidence type="ECO:0000313" key="9">
    <source>
        <dbReference type="Proteomes" id="UP001596527"/>
    </source>
</evidence>
<keyword evidence="1" id="KW-0597">Phosphoprotein</keyword>
<keyword evidence="2" id="KW-0805">Transcription regulation</keyword>
<dbReference type="CDD" id="cd00383">
    <property type="entry name" value="trans_reg_C"/>
    <property type="match status" value="1"/>
</dbReference>
<feature type="region of interest" description="Disordered" evidence="6">
    <location>
        <begin position="1"/>
        <end position="24"/>
    </location>
</feature>
<accession>A0ABW2SLH7</accession>
<evidence type="ECO:0000259" key="7">
    <source>
        <dbReference type="PROSITE" id="PS51755"/>
    </source>
</evidence>
<dbReference type="RefSeq" id="WP_380972956.1">
    <property type="nucleotide sequence ID" value="NZ_JBHTEF010000001.1"/>
</dbReference>
<dbReference type="Proteomes" id="UP001596527">
    <property type="component" value="Unassembled WGS sequence"/>
</dbReference>
<dbReference type="InterPro" id="IPR036388">
    <property type="entry name" value="WH-like_DNA-bd_sf"/>
</dbReference>
<dbReference type="SUPFAM" id="SSF46894">
    <property type="entry name" value="C-terminal effector domain of the bipartite response regulators"/>
    <property type="match status" value="1"/>
</dbReference>
<dbReference type="Pfam" id="PF00486">
    <property type="entry name" value="Trans_reg_C"/>
    <property type="match status" value="1"/>
</dbReference>
<gene>
    <name evidence="8" type="ORF">ACFQWG_05555</name>
</gene>
<dbReference type="EMBL" id="JBHTEF010000001">
    <property type="protein sequence ID" value="MFC7580674.1"/>
    <property type="molecule type" value="Genomic_DNA"/>
</dbReference>
<dbReference type="Gene3D" id="1.10.10.10">
    <property type="entry name" value="Winged helix-like DNA-binding domain superfamily/Winged helix DNA-binding domain"/>
    <property type="match status" value="1"/>
</dbReference>
<evidence type="ECO:0000256" key="3">
    <source>
        <dbReference type="ARBA" id="ARBA00023125"/>
    </source>
</evidence>
<dbReference type="PANTHER" id="PTHR48111">
    <property type="entry name" value="REGULATOR OF RPOS"/>
    <property type="match status" value="1"/>
</dbReference>
<feature type="DNA-binding region" description="OmpR/PhoB-type" evidence="5">
    <location>
        <begin position="36"/>
        <end position="133"/>
    </location>
</feature>
<proteinExistence type="predicted"/>
<evidence type="ECO:0000256" key="2">
    <source>
        <dbReference type="ARBA" id="ARBA00023015"/>
    </source>
</evidence>
<keyword evidence="9" id="KW-1185">Reference proteome</keyword>
<feature type="domain" description="OmpR/PhoB-type" evidence="7">
    <location>
        <begin position="36"/>
        <end position="133"/>
    </location>
</feature>
<evidence type="ECO:0000256" key="4">
    <source>
        <dbReference type="ARBA" id="ARBA00023163"/>
    </source>
</evidence>
<protein>
    <submittedName>
        <fullName evidence="8">Winged helix-turn-helix domain-containing protein</fullName>
    </submittedName>
</protein>
<dbReference type="InterPro" id="IPR001867">
    <property type="entry name" value="OmpR/PhoB-type_DNA-bd"/>
</dbReference>
<keyword evidence="3 5" id="KW-0238">DNA-binding</keyword>
<sequence>MPLVDTPARPVSGTSRPPAAPTSEAAGSLDDFLTVLDNLRLSNAVTVNLDEDTVRIDRRLVDLTRQEFALLAHLARNADRTVSREELFSTVWRDRGLDAESRTVDAHIRRLRRKLDVADLLTTVRGEGYRFNSAPGVRVVRTRRHALAA</sequence>
<keyword evidence="4" id="KW-0804">Transcription</keyword>
<comment type="caution">
    <text evidence="8">The sequence shown here is derived from an EMBL/GenBank/DDBJ whole genome shotgun (WGS) entry which is preliminary data.</text>
</comment>
<dbReference type="SMART" id="SM00862">
    <property type="entry name" value="Trans_reg_C"/>
    <property type="match status" value="1"/>
</dbReference>
<organism evidence="8 9">
    <name type="scientific">Schaalia naturae</name>
    <dbReference type="NCBI Taxonomy" id="635203"/>
    <lineage>
        <taxon>Bacteria</taxon>
        <taxon>Bacillati</taxon>
        <taxon>Actinomycetota</taxon>
        <taxon>Actinomycetes</taxon>
        <taxon>Actinomycetales</taxon>
        <taxon>Actinomycetaceae</taxon>
        <taxon>Schaalia</taxon>
    </lineage>
</organism>
<dbReference type="InterPro" id="IPR016032">
    <property type="entry name" value="Sig_transdc_resp-reg_C-effctor"/>
</dbReference>
<reference evidence="9" key="1">
    <citation type="journal article" date="2019" name="Int. J. Syst. Evol. Microbiol.">
        <title>The Global Catalogue of Microorganisms (GCM) 10K type strain sequencing project: providing services to taxonomists for standard genome sequencing and annotation.</title>
        <authorList>
            <consortium name="The Broad Institute Genomics Platform"/>
            <consortium name="The Broad Institute Genome Sequencing Center for Infectious Disease"/>
            <person name="Wu L."/>
            <person name="Ma J."/>
        </authorList>
    </citation>
    <scope>NUCLEOTIDE SEQUENCE [LARGE SCALE GENOMIC DNA]</scope>
    <source>
        <strain evidence="9">CCUG 56698</strain>
    </source>
</reference>
<evidence type="ECO:0000313" key="8">
    <source>
        <dbReference type="EMBL" id="MFC7580674.1"/>
    </source>
</evidence>
<evidence type="ECO:0000256" key="5">
    <source>
        <dbReference type="PROSITE-ProRule" id="PRU01091"/>
    </source>
</evidence>
<dbReference type="PROSITE" id="PS51755">
    <property type="entry name" value="OMPR_PHOB"/>
    <property type="match status" value="1"/>
</dbReference>